<protein>
    <submittedName>
        <fullName evidence="2">Uncharacterized protein</fullName>
    </submittedName>
</protein>
<organism evidence="2 3">
    <name type="scientific">Vitis vinifera</name>
    <name type="common">Grape</name>
    <dbReference type="NCBI Taxonomy" id="29760"/>
    <lineage>
        <taxon>Eukaryota</taxon>
        <taxon>Viridiplantae</taxon>
        <taxon>Streptophyta</taxon>
        <taxon>Embryophyta</taxon>
        <taxon>Tracheophyta</taxon>
        <taxon>Spermatophyta</taxon>
        <taxon>Magnoliopsida</taxon>
        <taxon>eudicotyledons</taxon>
        <taxon>Gunneridae</taxon>
        <taxon>Pentapetalae</taxon>
        <taxon>rosids</taxon>
        <taxon>Vitales</taxon>
        <taxon>Vitaceae</taxon>
        <taxon>Viteae</taxon>
        <taxon>Vitis</taxon>
    </lineage>
</organism>
<reference evidence="3" key="1">
    <citation type="journal article" date="2007" name="Nature">
        <title>The grapevine genome sequence suggests ancestral hexaploidization in major angiosperm phyla.</title>
        <authorList>
            <consortium name="The French-Italian Public Consortium for Grapevine Genome Characterization."/>
            <person name="Jaillon O."/>
            <person name="Aury J.-M."/>
            <person name="Noel B."/>
            <person name="Policriti A."/>
            <person name="Clepet C."/>
            <person name="Casagrande A."/>
            <person name="Choisne N."/>
            <person name="Aubourg S."/>
            <person name="Vitulo N."/>
            <person name="Jubin C."/>
            <person name="Vezzi A."/>
            <person name="Legeai F."/>
            <person name="Hugueney P."/>
            <person name="Dasilva C."/>
            <person name="Horner D."/>
            <person name="Mica E."/>
            <person name="Jublot D."/>
            <person name="Poulain J."/>
            <person name="Bruyere C."/>
            <person name="Billault A."/>
            <person name="Segurens B."/>
            <person name="Gouyvenoux M."/>
            <person name="Ugarte E."/>
            <person name="Cattonaro F."/>
            <person name="Anthouard V."/>
            <person name="Vico V."/>
            <person name="Del Fabbro C."/>
            <person name="Alaux M."/>
            <person name="Di Gaspero G."/>
            <person name="Dumas V."/>
            <person name="Felice N."/>
            <person name="Paillard S."/>
            <person name="Juman I."/>
            <person name="Moroldo M."/>
            <person name="Scalabrin S."/>
            <person name="Canaguier A."/>
            <person name="Le Clainche I."/>
            <person name="Malacrida G."/>
            <person name="Durand E."/>
            <person name="Pesole G."/>
            <person name="Laucou V."/>
            <person name="Chatelet P."/>
            <person name="Merdinoglu D."/>
            <person name="Delledonne M."/>
            <person name="Pezzotti M."/>
            <person name="Lecharny A."/>
            <person name="Scarpelli C."/>
            <person name="Artiguenave F."/>
            <person name="Pe M.E."/>
            <person name="Valle G."/>
            <person name="Morgante M."/>
            <person name="Caboche M."/>
            <person name="Adam-Blondon A.-F."/>
            <person name="Weissenbach J."/>
            <person name="Quetier F."/>
            <person name="Wincker P."/>
        </authorList>
    </citation>
    <scope>NUCLEOTIDE SEQUENCE [LARGE SCALE GENOMIC DNA]</scope>
    <source>
        <strain evidence="3">cv. Pinot noir / PN40024</strain>
    </source>
</reference>
<dbReference type="EMBL" id="FN596510">
    <property type="protein sequence ID" value="CCB60790.1"/>
    <property type="molecule type" value="Genomic_DNA"/>
</dbReference>
<dbReference type="InParanoid" id="F6I1H3"/>
<dbReference type="HOGENOM" id="CLU_2659556_0_0_1"/>
<dbReference type="AlphaFoldDB" id="F6I1H3"/>
<sequence length="76" mass="8454">MSDGASVAGDDTELKKHHDPSGHQCIENRHLFKSGVSVCLSYGRWAVVVVKVKPMEPPASPWPLRFEFVQVSHEPN</sequence>
<feature type="region of interest" description="Disordered" evidence="1">
    <location>
        <begin position="1"/>
        <end position="23"/>
    </location>
</feature>
<gene>
    <name evidence="2" type="ordered locus">VIT_15s0045g01270</name>
</gene>
<proteinExistence type="predicted"/>
<feature type="compositionally biased region" description="Basic and acidic residues" evidence="1">
    <location>
        <begin position="12"/>
        <end position="23"/>
    </location>
</feature>
<dbReference type="Proteomes" id="UP000009183">
    <property type="component" value="Chromosome 15"/>
</dbReference>
<dbReference type="PaxDb" id="29760-VIT_15s0045g01270.t01"/>
<keyword evidence="3" id="KW-1185">Reference proteome</keyword>
<evidence type="ECO:0000313" key="2">
    <source>
        <dbReference type="EMBL" id="CCB60790.1"/>
    </source>
</evidence>
<evidence type="ECO:0000256" key="1">
    <source>
        <dbReference type="SAM" id="MobiDB-lite"/>
    </source>
</evidence>
<accession>F6I1H3</accession>
<evidence type="ECO:0000313" key="3">
    <source>
        <dbReference type="Proteomes" id="UP000009183"/>
    </source>
</evidence>
<name>F6I1H3_VITVI</name>